<gene>
    <name evidence="1" type="ORF">PAXINDRAFT_47184</name>
</gene>
<accession>A0A0C9T3R7</accession>
<dbReference type="AlphaFoldDB" id="A0A0C9T3R7"/>
<protein>
    <submittedName>
        <fullName evidence="1">Uncharacterized protein</fullName>
    </submittedName>
</protein>
<dbReference type="Proteomes" id="UP000053647">
    <property type="component" value="Unassembled WGS sequence"/>
</dbReference>
<sequence>NVDGTKNVRGTIKYTITLNIRISDTKGKQKFYVMNCGKENLILGLPWLREVNPIVDWEKGTL</sequence>
<dbReference type="EMBL" id="KN819411">
    <property type="protein sequence ID" value="KIJ10255.1"/>
    <property type="molecule type" value="Genomic_DNA"/>
</dbReference>
<reference evidence="2" key="2">
    <citation type="submission" date="2015-01" db="EMBL/GenBank/DDBJ databases">
        <title>Evolutionary Origins and Diversification of the Mycorrhizal Mutualists.</title>
        <authorList>
            <consortium name="DOE Joint Genome Institute"/>
            <consortium name="Mycorrhizal Genomics Consortium"/>
            <person name="Kohler A."/>
            <person name="Kuo A."/>
            <person name="Nagy L.G."/>
            <person name="Floudas D."/>
            <person name="Copeland A."/>
            <person name="Barry K.W."/>
            <person name="Cichocki N."/>
            <person name="Veneault-Fourrey C."/>
            <person name="LaButti K."/>
            <person name="Lindquist E.A."/>
            <person name="Lipzen A."/>
            <person name="Lundell T."/>
            <person name="Morin E."/>
            <person name="Murat C."/>
            <person name="Riley R."/>
            <person name="Ohm R."/>
            <person name="Sun H."/>
            <person name="Tunlid A."/>
            <person name="Henrissat B."/>
            <person name="Grigoriev I.V."/>
            <person name="Hibbett D.S."/>
            <person name="Martin F."/>
        </authorList>
    </citation>
    <scope>NUCLEOTIDE SEQUENCE [LARGE SCALE GENOMIC DNA]</scope>
    <source>
        <strain evidence="2">ATCC 200175</strain>
    </source>
</reference>
<dbReference type="InterPro" id="IPR021109">
    <property type="entry name" value="Peptidase_aspartic_dom_sf"/>
</dbReference>
<dbReference type="OrthoDB" id="5599419at2759"/>
<name>A0A0C9T3R7_PAXIN</name>
<dbReference type="HOGENOM" id="CLU_000384_32_2_1"/>
<keyword evidence="2" id="KW-1185">Reference proteome</keyword>
<dbReference type="Gene3D" id="2.40.70.10">
    <property type="entry name" value="Acid Proteases"/>
    <property type="match status" value="1"/>
</dbReference>
<evidence type="ECO:0000313" key="1">
    <source>
        <dbReference type="EMBL" id="KIJ10255.1"/>
    </source>
</evidence>
<organism evidence="1 2">
    <name type="scientific">Paxillus involutus ATCC 200175</name>
    <dbReference type="NCBI Taxonomy" id="664439"/>
    <lineage>
        <taxon>Eukaryota</taxon>
        <taxon>Fungi</taxon>
        <taxon>Dikarya</taxon>
        <taxon>Basidiomycota</taxon>
        <taxon>Agaricomycotina</taxon>
        <taxon>Agaricomycetes</taxon>
        <taxon>Agaricomycetidae</taxon>
        <taxon>Boletales</taxon>
        <taxon>Paxilineae</taxon>
        <taxon>Paxillaceae</taxon>
        <taxon>Paxillus</taxon>
    </lineage>
</organism>
<feature type="non-terminal residue" evidence="1">
    <location>
        <position position="1"/>
    </location>
</feature>
<proteinExistence type="predicted"/>
<reference evidence="1 2" key="1">
    <citation type="submission" date="2014-06" db="EMBL/GenBank/DDBJ databases">
        <authorList>
            <consortium name="DOE Joint Genome Institute"/>
            <person name="Kuo A."/>
            <person name="Kohler A."/>
            <person name="Nagy L.G."/>
            <person name="Floudas D."/>
            <person name="Copeland A."/>
            <person name="Barry K.W."/>
            <person name="Cichocki N."/>
            <person name="Veneault-Fourrey C."/>
            <person name="LaButti K."/>
            <person name="Lindquist E.A."/>
            <person name="Lipzen A."/>
            <person name="Lundell T."/>
            <person name="Morin E."/>
            <person name="Murat C."/>
            <person name="Sun H."/>
            <person name="Tunlid A."/>
            <person name="Henrissat B."/>
            <person name="Grigoriev I.V."/>
            <person name="Hibbett D.S."/>
            <person name="Martin F."/>
            <person name="Nordberg H.P."/>
            <person name="Cantor M.N."/>
            <person name="Hua S.X."/>
        </authorList>
    </citation>
    <scope>NUCLEOTIDE SEQUENCE [LARGE SCALE GENOMIC DNA]</scope>
    <source>
        <strain evidence="1 2">ATCC 200175</strain>
    </source>
</reference>
<feature type="non-terminal residue" evidence="1">
    <location>
        <position position="62"/>
    </location>
</feature>
<evidence type="ECO:0000313" key="2">
    <source>
        <dbReference type="Proteomes" id="UP000053647"/>
    </source>
</evidence>